<dbReference type="GO" id="GO:0006605">
    <property type="term" value="P:protein targeting"/>
    <property type="evidence" value="ECO:0007669"/>
    <property type="project" value="UniProtKB-UniRule"/>
</dbReference>
<evidence type="ECO:0000256" key="5">
    <source>
        <dbReference type="ARBA" id="ARBA00022927"/>
    </source>
</evidence>
<evidence type="ECO:0000256" key="9">
    <source>
        <dbReference type="HAMAP-Rule" id="MF_00422"/>
    </source>
</evidence>
<evidence type="ECO:0000256" key="4">
    <source>
        <dbReference type="ARBA" id="ARBA00022692"/>
    </source>
</evidence>
<dbReference type="GO" id="GO:0005886">
    <property type="term" value="C:plasma membrane"/>
    <property type="evidence" value="ECO:0007669"/>
    <property type="project" value="UniProtKB-SubCell"/>
</dbReference>
<keyword evidence="2 9" id="KW-0813">Transport</keyword>
<dbReference type="GO" id="GO:0043952">
    <property type="term" value="P:protein transport by the Sec complex"/>
    <property type="evidence" value="ECO:0007669"/>
    <property type="project" value="UniProtKB-UniRule"/>
</dbReference>
<comment type="caution">
    <text evidence="10">The sequence shown here is derived from an EMBL/GenBank/DDBJ whole genome shotgun (WGS) entry which is preliminary data.</text>
</comment>
<keyword evidence="5 9" id="KW-0653">Protein transport</keyword>
<dbReference type="Gene3D" id="1.20.5.1030">
    <property type="entry name" value="Preprotein translocase secy subunit"/>
    <property type="match status" value="1"/>
</dbReference>
<evidence type="ECO:0000256" key="6">
    <source>
        <dbReference type="ARBA" id="ARBA00022989"/>
    </source>
</evidence>
<evidence type="ECO:0000313" key="10">
    <source>
        <dbReference type="EMBL" id="RIH84577.1"/>
    </source>
</evidence>
<gene>
    <name evidence="9 10" type="primary">secE</name>
    <name evidence="10" type="ORF">Mrose_02594</name>
</gene>
<reference evidence="10 11" key="1">
    <citation type="submission" date="2018-08" db="EMBL/GenBank/DDBJ databases">
        <title>Meiothermus roseus NBRC 110900 genome sequencing project.</title>
        <authorList>
            <person name="Da Costa M.S."/>
            <person name="Albuquerque L."/>
            <person name="Raposo P."/>
            <person name="Froufe H.J.C."/>
            <person name="Barroso C.S."/>
            <person name="Egas C."/>
        </authorList>
    </citation>
    <scope>NUCLEOTIDE SEQUENCE [LARGE SCALE GENOMIC DNA]</scope>
    <source>
        <strain evidence="10 11">NBRC 110900</strain>
    </source>
</reference>
<keyword evidence="4 9" id="KW-0812">Transmembrane</keyword>
<accession>A0A399EIQ0</accession>
<dbReference type="PROSITE" id="PS01067">
    <property type="entry name" value="SECE_SEC61G"/>
    <property type="match status" value="1"/>
</dbReference>
<sequence>MAERTDTPRRPFLQRIVNYFREARAELARVTWPTREEIIQSTQAILLFAFFAMVILGLYDLVFRFLTGLINR</sequence>
<comment type="similarity">
    <text evidence="9">Belongs to the SecE/SEC61-gamma family.</text>
</comment>
<dbReference type="GO" id="GO:0009306">
    <property type="term" value="P:protein secretion"/>
    <property type="evidence" value="ECO:0007669"/>
    <property type="project" value="UniProtKB-UniRule"/>
</dbReference>
<dbReference type="RefSeq" id="WP_119278936.1">
    <property type="nucleotide sequence ID" value="NZ_QWLA01000055.1"/>
</dbReference>
<feature type="transmembrane region" description="Helical" evidence="9">
    <location>
        <begin position="44"/>
        <end position="66"/>
    </location>
</feature>
<evidence type="ECO:0000256" key="8">
    <source>
        <dbReference type="ARBA" id="ARBA00023136"/>
    </source>
</evidence>
<keyword evidence="8 9" id="KW-0472">Membrane</keyword>
<dbReference type="EMBL" id="QWLA01000055">
    <property type="protein sequence ID" value="RIH84577.1"/>
    <property type="molecule type" value="Genomic_DNA"/>
</dbReference>
<keyword evidence="6 9" id="KW-1133">Transmembrane helix</keyword>
<keyword evidence="7 9" id="KW-0811">Translocation</keyword>
<dbReference type="OrthoDB" id="9799073at2"/>
<dbReference type="AlphaFoldDB" id="A0A399EIQ0"/>
<comment type="function">
    <text evidence="9">Essential subunit of the Sec protein translocation channel SecYEG. Clamps together the 2 halves of SecY. May contact the channel plug during translocation.</text>
</comment>
<name>A0A399EIQ0_9DEIN</name>
<dbReference type="PANTHER" id="PTHR33910">
    <property type="entry name" value="PROTEIN TRANSLOCASE SUBUNIT SECE"/>
    <property type="match status" value="1"/>
</dbReference>
<dbReference type="InterPro" id="IPR001901">
    <property type="entry name" value="Translocase_SecE/Sec61-g"/>
</dbReference>
<dbReference type="GO" id="GO:0008320">
    <property type="term" value="F:protein transmembrane transporter activity"/>
    <property type="evidence" value="ECO:0007669"/>
    <property type="project" value="UniProtKB-UniRule"/>
</dbReference>
<dbReference type="HAMAP" id="MF_00422">
    <property type="entry name" value="SecE"/>
    <property type="match status" value="1"/>
</dbReference>
<keyword evidence="11" id="KW-1185">Reference proteome</keyword>
<evidence type="ECO:0000256" key="7">
    <source>
        <dbReference type="ARBA" id="ARBA00023010"/>
    </source>
</evidence>
<dbReference type="PANTHER" id="PTHR33910:SF1">
    <property type="entry name" value="PROTEIN TRANSLOCASE SUBUNIT SECE"/>
    <property type="match status" value="1"/>
</dbReference>
<dbReference type="Pfam" id="PF00584">
    <property type="entry name" value="SecE"/>
    <property type="match status" value="1"/>
</dbReference>
<dbReference type="InterPro" id="IPR005807">
    <property type="entry name" value="SecE_bac"/>
</dbReference>
<comment type="subunit">
    <text evidence="9">Component of the Sec protein translocase complex. Heterotrimer consisting of SecY, SecE and SecG subunits. The heterotrimers can form oligomers, although 1 heterotrimer is thought to be able to translocate proteins. Interacts with the ribosome. Interacts with SecDF, and other proteins may be involved. Interacts with SecA.</text>
</comment>
<evidence type="ECO:0000256" key="1">
    <source>
        <dbReference type="ARBA" id="ARBA00004370"/>
    </source>
</evidence>
<keyword evidence="3 9" id="KW-1003">Cell membrane</keyword>
<dbReference type="InterPro" id="IPR038379">
    <property type="entry name" value="SecE_sf"/>
</dbReference>
<comment type="subcellular location">
    <subcellularLocation>
        <location evidence="9">Cell membrane</location>
        <topology evidence="9">Single-pass membrane protein</topology>
    </subcellularLocation>
    <subcellularLocation>
        <location evidence="1">Membrane</location>
    </subcellularLocation>
</comment>
<evidence type="ECO:0000313" key="11">
    <source>
        <dbReference type="Proteomes" id="UP000265341"/>
    </source>
</evidence>
<dbReference type="Proteomes" id="UP000265341">
    <property type="component" value="Unassembled WGS sequence"/>
</dbReference>
<evidence type="ECO:0000256" key="2">
    <source>
        <dbReference type="ARBA" id="ARBA00022448"/>
    </source>
</evidence>
<dbReference type="GO" id="GO:0065002">
    <property type="term" value="P:intracellular protein transmembrane transport"/>
    <property type="evidence" value="ECO:0007669"/>
    <property type="project" value="UniProtKB-UniRule"/>
</dbReference>
<dbReference type="NCBIfam" id="TIGR00964">
    <property type="entry name" value="secE_bact"/>
    <property type="match status" value="1"/>
</dbReference>
<proteinExistence type="inferred from homology"/>
<protein>
    <recommendedName>
        <fullName evidence="9">Protein translocase subunit SecE</fullName>
    </recommendedName>
</protein>
<organism evidence="10 11">
    <name type="scientific">Calidithermus roseus</name>
    <dbReference type="NCBI Taxonomy" id="1644118"/>
    <lineage>
        <taxon>Bacteria</taxon>
        <taxon>Thermotogati</taxon>
        <taxon>Deinococcota</taxon>
        <taxon>Deinococci</taxon>
        <taxon>Thermales</taxon>
        <taxon>Thermaceae</taxon>
        <taxon>Calidithermus</taxon>
    </lineage>
</organism>
<evidence type="ECO:0000256" key="3">
    <source>
        <dbReference type="ARBA" id="ARBA00022475"/>
    </source>
</evidence>